<organism evidence="2">
    <name type="scientific">Arundo donax</name>
    <name type="common">Giant reed</name>
    <name type="synonym">Donax arundinaceus</name>
    <dbReference type="NCBI Taxonomy" id="35708"/>
    <lineage>
        <taxon>Eukaryota</taxon>
        <taxon>Viridiplantae</taxon>
        <taxon>Streptophyta</taxon>
        <taxon>Embryophyta</taxon>
        <taxon>Tracheophyta</taxon>
        <taxon>Spermatophyta</taxon>
        <taxon>Magnoliopsida</taxon>
        <taxon>Liliopsida</taxon>
        <taxon>Poales</taxon>
        <taxon>Poaceae</taxon>
        <taxon>PACMAD clade</taxon>
        <taxon>Arundinoideae</taxon>
        <taxon>Arundineae</taxon>
        <taxon>Arundo</taxon>
    </lineage>
</organism>
<dbReference type="AlphaFoldDB" id="A0A0A9FBV5"/>
<name>A0A0A9FBV5_ARUDO</name>
<accession>A0A0A9FBV5</accession>
<sequence>MNLIATGSAGYSYLYKNLRCELQYDLSLQTHQTFLQQLQLAQQFVGMTRAFATAECWCRSTILGILHRRACLAGILWAPRCSHPGPSSWHRCCPPPRSSQALRAKRSAGTSH</sequence>
<reference evidence="2" key="2">
    <citation type="journal article" date="2015" name="Data Brief">
        <title>Shoot transcriptome of the giant reed, Arundo donax.</title>
        <authorList>
            <person name="Barrero R.A."/>
            <person name="Guerrero F.D."/>
            <person name="Moolhuijzen P."/>
            <person name="Goolsby J.A."/>
            <person name="Tidwell J."/>
            <person name="Bellgard S.E."/>
            <person name="Bellgard M.I."/>
        </authorList>
    </citation>
    <scope>NUCLEOTIDE SEQUENCE</scope>
    <source>
        <tissue evidence="2">Shoot tissue taken approximately 20 cm above the soil surface</tissue>
    </source>
</reference>
<feature type="region of interest" description="Disordered" evidence="1">
    <location>
        <begin position="84"/>
        <end position="112"/>
    </location>
</feature>
<evidence type="ECO:0000256" key="1">
    <source>
        <dbReference type="SAM" id="MobiDB-lite"/>
    </source>
</evidence>
<evidence type="ECO:0000313" key="2">
    <source>
        <dbReference type="EMBL" id="JAE08689.1"/>
    </source>
</evidence>
<proteinExistence type="predicted"/>
<reference evidence="2" key="1">
    <citation type="submission" date="2014-09" db="EMBL/GenBank/DDBJ databases">
        <authorList>
            <person name="Magalhaes I.L.F."/>
            <person name="Oliveira U."/>
            <person name="Santos F.R."/>
            <person name="Vidigal T.H.D.A."/>
            <person name="Brescovit A.D."/>
            <person name="Santos A.J."/>
        </authorList>
    </citation>
    <scope>NUCLEOTIDE SEQUENCE</scope>
    <source>
        <tissue evidence="2">Shoot tissue taken approximately 20 cm above the soil surface</tissue>
    </source>
</reference>
<dbReference type="EMBL" id="GBRH01189207">
    <property type="protein sequence ID" value="JAE08689.1"/>
    <property type="molecule type" value="Transcribed_RNA"/>
</dbReference>
<protein>
    <submittedName>
        <fullName evidence="2">Uncharacterized protein</fullName>
    </submittedName>
</protein>